<dbReference type="GO" id="GO:0003723">
    <property type="term" value="F:RNA binding"/>
    <property type="evidence" value="ECO:0007669"/>
    <property type="project" value="InterPro"/>
</dbReference>
<feature type="compositionally biased region" description="Basic and acidic residues" evidence="3">
    <location>
        <begin position="189"/>
        <end position="199"/>
    </location>
</feature>
<keyword evidence="1 5" id="KW-0489">Methyltransferase</keyword>
<dbReference type="InterPro" id="IPR029026">
    <property type="entry name" value="tRNA_m1G_MTases_N"/>
</dbReference>
<feature type="region of interest" description="Disordered" evidence="3">
    <location>
        <begin position="1"/>
        <end position="199"/>
    </location>
</feature>
<feature type="compositionally biased region" description="Basic and acidic residues" evidence="3">
    <location>
        <begin position="40"/>
        <end position="131"/>
    </location>
</feature>
<dbReference type="InterPro" id="IPR013123">
    <property type="entry name" value="SpoU_subst-bd"/>
</dbReference>
<dbReference type="EMBL" id="CP050253">
    <property type="protein sequence ID" value="QIQ22230.1"/>
    <property type="molecule type" value="Genomic_DNA"/>
</dbReference>
<evidence type="ECO:0000256" key="3">
    <source>
        <dbReference type="SAM" id="MobiDB-lite"/>
    </source>
</evidence>
<evidence type="ECO:0000256" key="2">
    <source>
        <dbReference type="ARBA" id="ARBA00022679"/>
    </source>
</evidence>
<dbReference type="FunCoup" id="A0A6G9IF55">
    <property type="interactions" value="242"/>
</dbReference>
<dbReference type="SUPFAM" id="SSF75217">
    <property type="entry name" value="alpha/beta knot"/>
    <property type="match status" value="1"/>
</dbReference>
<dbReference type="Pfam" id="PF00588">
    <property type="entry name" value="SpoU_methylase"/>
    <property type="match status" value="1"/>
</dbReference>
<dbReference type="Pfam" id="PF08032">
    <property type="entry name" value="SpoU_sub_bind"/>
    <property type="match status" value="1"/>
</dbReference>
<feature type="compositionally biased region" description="Basic and acidic residues" evidence="3">
    <location>
        <begin position="140"/>
        <end position="160"/>
    </location>
</feature>
<dbReference type="GO" id="GO:0005829">
    <property type="term" value="C:cytosol"/>
    <property type="evidence" value="ECO:0007669"/>
    <property type="project" value="TreeGrafter"/>
</dbReference>
<dbReference type="AlphaFoldDB" id="A0A6G9IF55"/>
<feature type="domain" description="RNA 2-O ribose methyltransferase substrate binding" evidence="4">
    <location>
        <begin position="201"/>
        <end position="276"/>
    </location>
</feature>
<evidence type="ECO:0000313" key="6">
    <source>
        <dbReference type="Proteomes" id="UP000501168"/>
    </source>
</evidence>
<dbReference type="RefSeq" id="WP_166917526.1">
    <property type="nucleotide sequence ID" value="NZ_CP050253.1"/>
</dbReference>
<dbReference type="Proteomes" id="UP000501168">
    <property type="component" value="Chromosome"/>
</dbReference>
<protein>
    <submittedName>
        <fullName evidence="5">tRNA/rRNA methyltransferase</fullName>
        <ecNumber evidence="5">2.1.1.-</ecNumber>
    </submittedName>
</protein>
<evidence type="ECO:0000259" key="4">
    <source>
        <dbReference type="SMART" id="SM00967"/>
    </source>
</evidence>
<dbReference type="SUPFAM" id="SSF55315">
    <property type="entry name" value="L30e-like"/>
    <property type="match status" value="1"/>
</dbReference>
<dbReference type="KEGG" id="orb:IPMB12_11335"/>
<dbReference type="InterPro" id="IPR004441">
    <property type="entry name" value="rRNA_MeTrfase_TrmH"/>
</dbReference>
<proteinExistence type="predicted"/>
<feature type="compositionally biased region" description="Basic and acidic residues" evidence="3">
    <location>
        <begin position="19"/>
        <end position="28"/>
    </location>
</feature>
<evidence type="ECO:0000313" key="5">
    <source>
        <dbReference type="EMBL" id="QIQ22230.1"/>
    </source>
</evidence>
<dbReference type="EC" id="2.1.1.-" evidence="5"/>
<dbReference type="CDD" id="cd18095">
    <property type="entry name" value="SpoU-like_rRNA-MTase"/>
    <property type="match status" value="1"/>
</dbReference>
<feature type="compositionally biased region" description="Basic and acidic residues" evidence="3">
    <location>
        <begin position="1"/>
        <end position="11"/>
    </location>
</feature>
<dbReference type="GO" id="GO:0008173">
    <property type="term" value="F:RNA methyltransferase activity"/>
    <property type="evidence" value="ECO:0007669"/>
    <property type="project" value="InterPro"/>
</dbReference>
<dbReference type="InterPro" id="IPR001537">
    <property type="entry name" value="SpoU_MeTrfase"/>
</dbReference>
<dbReference type="InterPro" id="IPR029028">
    <property type="entry name" value="Alpha/beta_knot_MTases"/>
</dbReference>
<accession>A0A6G9IF55</accession>
<dbReference type="GO" id="GO:0032259">
    <property type="term" value="P:methylation"/>
    <property type="evidence" value="ECO:0007669"/>
    <property type="project" value="UniProtKB-KW"/>
</dbReference>
<reference evidence="5 6" key="1">
    <citation type="submission" date="2020-03" db="EMBL/GenBank/DDBJ databases">
        <title>Complete genome sequence of Orbus sp. IPMB12 (BCRC 80908).</title>
        <authorList>
            <person name="Lo W.-S."/>
            <person name="Chang T.-H."/>
            <person name="Kuo C.-H."/>
        </authorList>
    </citation>
    <scope>NUCLEOTIDE SEQUENCE [LARGE SCALE GENOMIC DNA]</scope>
    <source>
        <strain evidence="5 6">IPMB12</strain>
    </source>
</reference>
<dbReference type="InParanoid" id="A0A6G9IF55"/>
<gene>
    <name evidence="5" type="ORF">IPMB12_11335</name>
</gene>
<dbReference type="InterPro" id="IPR029064">
    <property type="entry name" value="Ribosomal_eL30-like_sf"/>
</dbReference>
<dbReference type="GO" id="GO:0006396">
    <property type="term" value="P:RNA processing"/>
    <property type="evidence" value="ECO:0007669"/>
    <property type="project" value="InterPro"/>
</dbReference>
<keyword evidence="6" id="KW-1185">Reference proteome</keyword>
<dbReference type="PANTHER" id="PTHR46429:SF2">
    <property type="entry name" value="TRNA_RRNA METHYLTRANSFERASE"/>
    <property type="match status" value="1"/>
</dbReference>
<keyword evidence="2 5" id="KW-0808">Transferase</keyword>
<evidence type="ECO:0000256" key="1">
    <source>
        <dbReference type="ARBA" id="ARBA00022603"/>
    </source>
</evidence>
<dbReference type="Gene3D" id="3.40.1280.10">
    <property type="match status" value="1"/>
</dbReference>
<name>A0A6G9IF55_9GAMM</name>
<dbReference type="SMART" id="SM00967">
    <property type="entry name" value="SpoU_sub_bind"/>
    <property type="match status" value="1"/>
</dbReference>
<organism evidence="5 6">
    <name type="scientific">Zophobihabitans entericus</name>
    <dbReference type="NCBI Taxonomy" id="1635327"/>
    <lineage>
        <taxon>Bacteria</taxon>
        <taxon>Pseudomonadati</taxon>
        <taxon>Pseudomonadota</taxon>
        <taxon>Gammaproteobacteria</taxon>
        <taxon>Orbales</taxon>
        <taxon>Orbaceae</taxon>
        <taxon>Zophobihabitans</taxon>
    </lineage>
</organism>
<dbReference type="PANTHER" id="PTHR46429">
    <property type="entry name" value="23S RRNA (GUANOSINE-2'-O-)-METHYLTRANSFERASE RLMB"/>
    <property type="match status" value="1"/>
</dbReference>
<dbReference type="NCBIfam" id="NF008117">
    <property type="entry name" value="PRK10864.1"/>
    <property type="match status" value="1"/>
</dbReference>
<sequence>MSDNEKTEKSKPTVFYTQKKSEDTSGKKHSDRRRKPSNSKSDKPYQEKLFKDRGSKDKSFNDDSSKSRNYKDRPSKDRAYAARASDDKPYKDKPYGERSGKDRPYSDRSNKDRPYQDRQNKEKNIGERSSRIETFQPSAPREERKYQKSEKYSNDKHSDEQSDSPWKSRVRKQPQLPTFETDDTESLEDEWRRQQKREETTVYSENSCKAIFKKRPDDILKVFLVQEMTTKFRDLVMWLAEQRKGYDVISDDEMAKIAGTPHHGGVCFIVKKRQVVLATDYFKQVKSAKVDCVLAVDDINNPHNLGGLIRSATFFNVNGVILRQTQVFDSGSALRVAEGGAEYVTPIRADDLAVTLTQFKQQGYQITALLPCKMKAIESEVLQTVKLAPKTVFVLFQQVNTILLKQVDNVVYLAGNQAMPSLNISVATGILLAQWQQQAKS</sequence>